<name>N9E4I7_9GAMM</name>
<dbReference type="RefSeq" id="WP_005053362.1">
    <property type="nucleotide sequence ID" value="NZ_KB849759.1"/>
</dbReference>
<comment type="caution">
    <text evidence="5">The sequence shown here is derived from an EMBL/GenBank/DDBJ whole genome shotgun (WGS) entry which is preliminary data.</text>
</comment>
<keyword evidence="1" id="KW-0805">Transcription regulation</keyword>
<dbReference type="InterPro" id="IPR000792">
    <property type="entry name" value="Tscrpt_reg_LuxR_C"/>
</dbReference>
<dbReference type="PANTHER" id="PTHR44688">
    <property type="entry name" value="DNA-BINDING TRANSCRIPTIONAL ACTIVATOR DEVR_DOSR"/>
    <property type="match status" value="1"/>
</dbReference>
<dbReference type="SMART" id="SM00421">
    <property type="entry name" value="HTH_LUXR"/>
    <property type="match status" value="2"/>
</dbReference>
<dbReference type="GO" id="GO:0003677">
    <property type="term" value="F:DNA binding"/>
    <property type="evidence" value="ECO:0007669"/>
    <property type="project" value="UniProtKB-KW"/>
</dbReference>
<organism evidence="5 6">
    <name type="scientific">Acinetobacter beijerinckii ANC 3835</name>
    <dbReference type="NCBI Taxonomy" id="1217649"/>
    <lineage>
        <taxon>Bacteria</taxon>
        <taxon>Pseudomonadati</taxon>
        <taxon>Pseudomonadota</taxon>
        <taxon>Gammaproteobacteria</taxon>
        <taxon>Moraxellales</taxon>
        <taxon>Moraxellaceae</taxon>
        <taxon>Acinetobacter</taxon>
    </lineage>
</organism>
<feature type="domain" description="HTH luxR-type" evidence="4">
    <location>
        <begin position="1"/>
        <end position="49"/>
    </location>
</feature>
<gene>
    <name evidence="5" type="ORF">F934_01363</name>
</gene>
<accession>N9E4I7</accession>
<dbReference type="Pfam" id="PF00196">
    <property type="entry name" value="GerE"/>
    <property type="match status" value="2"/>
</dbReference>
<dbReference type="SUPFAM" id="SSF46894">
    <property type="entry name" value="C-terminal effector domain of the bipartite response regulators"/>
    <property type="match status" value="2"/>
</dbReference>
<evidence type="ECO:0000256" key="1">
    <source>
        <dbReference type="ARBA" id="ARBA00023015"/>
    </source>
</evidence>
<dbReference type="Gene3D" id="1.10.10.10">
    <property type="entry name" value="Winged helix-like DNA-binding domain superfamily/Winged helix DNA-binding domain"/>
    <property type="match status" value="2"/>
</dbReference>
<dbReference type="GO" id="GO:0006355">
    <property type="term" value="P:regulation of DNA-templated transcription"/>
    <property type="evidence" value="ECO:0007669"/>
    <property type="project" value="InterPro"/>
</dbReference>
<dbReference type="PROSITE" id="PS00622">
    <property type="entry name" value="HTH_LUXR_1"/>
    <property type="match status" value="2"/>
</dbReference>
<dbReference type="AlphaFoldDB" id="N9E4I7"/>
<dbReference type="Proteomes" id="UP000018417">
    <property type="component" value="Unassembled WGS sequence"/>
</dbReference>
<dbReference type="HOGENOM" id="CLU_2068051_0_0_6"/>
<evidence type="ECO:0000259" key="4">
    <source>
        <dbReference type="PROSITE" id="PS50043"/>
    </source>
</evidence>
<dbReference type="InterPro" id="IPR016032">
    <property type="entry name" value="Sig_transdc_resp-reg_C-effctor"/>
</dbReference>
<evidence type="ECO:0000256" key="3">
    <source>
        <dbReference type="ARBA" id="ARBA00023163"/>
    </source>
</evidence>
<dbReference type="EMBL" id="APQK01000011">
    <property type="protein sequence ID" value="ENW05398.1"/>
    <property type="molecule type" value="Genomic_DNA"/>
</dbReference>
<dbReference type="PANTHER" id="PTHR44688:SF16">
    <property type="entry name" value="DNA-BINDING TRANSCRIPTIONAL ACTIVATOR DEVR_DOSR"/>
    <property type="match status" value="1"/>
</dbReference>
<evidence type="ECO:0000256" key="2">
    <source>
        <dbReference type="ARBA" id="ARBA00023125"/>
    </source>
</evidence>
<reference evidence="5 6" key="1">
    <citation type="submission" date="2013-02" db="EMBL/GenBank/DDBJ databases">
        <title>The Genome Sequence of Acinetobacter beijerinckii ANC 3835.</title>
        <authorList>
            <consortium name="The Broad Institute Genome Sequencing Platform"/>
            <consortium name="The Broad Institute Genome Sequencing Center for Infectious Disease"/>
            <person name="Cerqueira G."/>
            <person name="Feldgarden M."/>
            <person name="Courvalin P."/>
            <person name="Perichon B."/>
            <person name="Grillot-Courvalin C."/>
            <person name="Clermont D."/>
            <person name="Rocha E."/>
            <person name="Yoon E.-J."/>
            <person name="Nemec A."/>
            <person name="Walker B."/>
            <person name="Young S.K."/>
            <person name="Zeng Q."/>
            <person name="Gargeya S."/>
            <person name="Fitzgerald M."/>
            <person name="Haas B."/>
            <person name="Abouelleil A."/>
            <person name="Alvarado L."/>
            <person name="Arachchi H.M."/>
            <person name="Berlin A.M."/>
            <person name="Chapman S.B."/>
            <person name="Dewar J."/>
            <person name="Goldberg J."/>
            <person name="Griggs A."/>
            <person name="Gujja S."/>
            <person name="Hansen M."/>
            <person name="Howarth C."/>
            <person name="Imamovic A."/>
            <person name="Larimer J."/>
            <person name="McCowan C."/>
            <person name="Murphy C."/>
            <person name="Neiman D."/>
            <person name="Pearson M."/>
            <person name="Priest M."/>
            <person name="Roberts A."/>
            <person name="Saif S."/>
            <person name="Shea T."/>
            <person name="Sisk P."/>
            <person name="Sykes S."/>
            <person name="Wortman J."/>
            <person name="Nusbaum C."/>
            <person name="Birren B."/>
        </authorList>
    </citation>
    <scope>NUCLEOTIDE SEQUENCE [LARGE SCALE GENOMIC DNA]</scope>
    <source>
        <strain evidence="5 6">ANC 3835</strain>
    </source>
</reference>
<proteinExistence type="predicted"/>
<protein>
    <recommendedName>
        <fullName evidence="4">HTH luxR-type domain-containing protein</fullName>
    </recommendedName>
</protein>
<dbReference type="PRINTS" id="PR00038">
    <property type="entry name" value="HTHLUXR"/>
</dbReference>
<evidence type="ECO:0000313" key="5">
    <source>
        <dbReference type="EMBL" id="ENW05398.1"/>
    </source>
</evidence>
<dbReference type="OrthoDB" id="9796655at2"/>
<sequence>MLVHGYRVKEISLKLHISERTVTTHQENIYQKLDIHHRSFLLQFSSYYSEFLKALTPRELMIVELLSKDLSSSNISIQLNLSIETVYSYRKSINRKLKTIQSKYDVLGILAYEEISVN</sequence>
<keyword evidence="2" id="KW-0238">DNA-binding</keyword>
<keyword evidence="3" id="KW-0804">Transcription</keyword>
<dbReference type="InterPro" id="IPR036388">
    <property type="entry name" value="WH-like_DNA-bd_sf"/>
</dbReference>
<evidence type="ECO:0000313" key="6">
    <source>
        <dbReference type="Proteomes" id="UP000018417"/>
    </source>
</evidence>
<dbReference type="PROSITE" id="PS50043">
    <property type="entry name" value="HTH_LUXR_2"/>
    <property type="match status" value="1"/>
</dbReference>